<reference evidence="4" key="1">
    <citation type="submission" date="2016-01" db="EMBL/GenBank/DDBJ databases">
        <title>Draft genome of Chromobacterium sp. F49.</title>
        <authorList>
            <person name="Hong K.W."/>
        </authorList>
    </citation>
    <scope>NUCLEOTIDE SEQUENCE [LARGE SCALE GENOMIC DNA]</scope>
    <source>
        <strain evidence="4">CN10</strain>
    </source>
</reference>
<dbReference type="Proteomes" id="UP000076625">
    <property type="component" value="Unassembled WGS sequence"/>
</dbReference>
<protein>
    <submittedName>
        <fullName evidence="3">Oxidoreductase</fullName>
    </submittedName>
</protein>
<evidence type="ECO:0000256" key="1">
    <source>
        <dbReference type="SAM" id="MobiDB-lite"/>
    </source>
</evidence>
<dbReference type="EMBL" id="LQQU01000023">
    <property type="protein sequence ID" value="KZE31771.1"/>
    <property type="molecule type" value="Genomic_DNA"/>
</dbReference>
<dbReference type="Pfam" id="PF09791">
    <property type="entry name" value="Oxidored-like"/>
    <property type="match status" value="1"/>
</dbReference>
<organism evidence="3 4">
    <name type="scientific">Crenobacter luteus</name>
    <dbReference type="NCBI Taxonomy" id="1452487"/>
    <lineage>
        <taxon>Bacteria</taxon>
        <taxon>Pseudomonadati</taxon>
        <taxon>Pseudomonadota</taxon>
        <taxon>Betaproteobacteria</taxon>
        <taxon>Neisseriales</taxon>
        <taxon>Neisseriaceae</taxon>
        <taxon>Crenobacter</taxon>
    </lineage>
</organism>
<evidence type="ECO:0000313" key="4">
    <source>
        <dbReference type="Proteomes" id="UP000076625"/>
    </source>
</evidence>
<keyword evidence="4" id="KW-1185">Reference proteome</keyword>
<evidence type="ECO:0000259" key="2">
    <source>
        <dbReference type="Pfam" id="PF09791"/>
    </source>
</evidence>
<gene>
    <name evidence="3" type="ORF">AVW16_00875</name>
</gene>
<dbReference type="PANTHER" id="PTHR21193">
    <property type="entry name" value="OXIDOREDUCTASE-LIKE DOMAIN-CONTAINING PROTEIN 1"/>
    <property type="match status" value="1"/>
</dbReference>
<dbReference type="STRING" id="1452487.AVW16_00875"/>
<dbReference type="AlphaFoldDB" id="A0A163CFU9"/>
<proteinExistence type="predicted"/>
<dbReference type="InterPro" id="IPR019180">
    <property type="entry name" value="Oxidoreductase-like_N"/>
</dbReference>
<evidence type="ECO:0000313" key="3">
    <source>
        <dbReference type="EMBL" id="KZE31771.1"/>
    </source>
</evidence>
<feature type="domain" description="Oxidoreductase-like" evidence="2">
    <location>
        <begin position="16"/>
        <end position="56"/>
    </location>
</feature>
<dbReference type="InterPro" id="IPR039251">
    <property type="entry name" value="OXLD1"/>
</dbReference>
<feature type="region of interest" description="Disordered" evidence="1">
    <location>
        <begin position="1"/>
        <end position="23"/>
    </location>
</feature>
<comment type="caution">
    <text evidence="3">The sequence shown here is derived from an EMBL/GenBank/DDBJ whole genome shotgun (WGS) entry which is preliminary data.</text>
</comment>
<dbReference type="PANTHER" id="PTHR21193:SF3">
    <property type="entry name" value="OXIDOREDUCTASE-LIKE DOMAIN-CONTAINING PROTEIN 1"/>
    <property type="match status" value="1"/>
</dbReference>
<dbReference type="RefSeq" id="WP_066612576.1">
    <property type="nucleotide sequence ID" value="NZ_LQQU01000023.1"/>
</dbReference>
<sequence length="66" mass="7276">MPDLPMTELDDDFDPMPEAPEAPADELCCGSGCEPCVWDLYQEQLTDYRARLAAWQARQDGKAGAA</sequence>
<name>A0A163CFU9_9NEIS</name>
<accession>A0A163CFU9</accession>